<dbReference type="Gene3D" id="3.40.50.300">
    <property type="entry name" value="P-loop containing nucleotide triphosphate hydrolases"/>
    <property type="match status" value="1"/>
</dbReference>
<dbReference type="PROSITE" id="PS00079">
    <property type="entry name" value="MULTICOPPER_OXIDASE1"/>
    <property type="match status" value="1"/>
</dbReference>
<comment type="subcellular location">
    <subcellularLocation>
        <location evidence="1">Plastid</location>
        <location evidence="1">Chloroplast</location>
    </subcellularLocation>
</comment>
<dbReference type="Pfam" id="PF10396">
    <property type="entry name" value="TrmE_N"/>
    <property type="match status" value="1"/>
</dbReference>
<keyword evidence="10" id="KW-0630">Potassium</keyword>
<dbReference type="GO" id="GO:0002098">
    <property type="term" value="P:tRNA wobble uridine modification"/>
    <property type="evidence" value="ECO:0007669"/>
    <property type="project" value="TreeGrafter"/>
</dbReference>
<evidence type="ECO:0000256" key="4">
    <source>
        <dbReference type="ARBA" id="ARBA00022490"/>
    </source>
</evidence>
<dbReference type="SUPFAM" id="SSF49503">
    <property type="entry name" value="Cupredoxins"/>
    <property type="match status" value="1"/>
</dbReference>
<evidence type="ECO:0000256" key="14">
    <source>
        <dbReference type="SAM" id="MobiDB-lite"/>
    </source>
</evidence>
<evidence type="ECO:0000256" key="11">
    <source>
        <dbReference type="ARBA" id="ARBA00023008"/>
    </source>
</evidence>
<comment type="caution">
    <text evidence="16">The sequence shown here is derived from an EMBL/GenBank/DDBJ whole genome shotgun (WGS) entry which is preliminary data.</text>
</comment>
<dbReference type="InterPro" id="IPR027266">
    <property type="entry name" value="TrmE/GcvT-like"/>
</dbReference>
<dbReference type="GO" id="GO:0030488">
    <property type="term" value="P:tRNA methylation"/>
    <property type="evidence" value="ECO:0007669"/>
    <property type="project" value="TreeGrafter"/>
</dbReference>
<name>A0A835QLL5_VANPL</name>
<dbReference type="Pfam" id="PF07731">
    <property type="entry name" value="Cu-oxidase_2"/>
    <property type="match status" value="1"/>
</dbReference>
<dbReference type="InterPro" id="IPR006073">
    <property type="entry name" value="GTP-bd"/>
</dbReference>
<dbReference type="GO" id="GO:0009507">
    <property type="term" value="C:chloroplast"/>
    <property type="evidence" value="ECO:0007669"/>
    <property type="project" value="UniProtKB-SubCell"/>
</dbReference>
<dbReference type="FunFam" id="3.30.1360.120:FF:000003">
    <property type="entry name" value="tRNA modification GTPase MnmE"/>
    <property type="match status" value="1"/>
</dbReference>
<dbReference type="CDD" id="cd13893">
    <property type="entry name" value="CuRO_3_AAO"/>
    <property type="match status" value="1"/>
</dbReference>
<dbReference type="GO" id="GO:0003924">
    <property type="term" value="F:GTPase activity"/>
    <property type="evidence" value="ECO:0007669"/>
    <property type="project" value="InterPro"/>
</dbReference>
<reference evidence="16 17" key="1">
    <citation type="journal article" date="2020" name="Nat. Food">
        <title>A phased Vanilla planifolia genome enables genetic improvement of flavour and production.</title>
        <authorList>
            <person name="Hasing T."/>
            <person name="Tang H."/>
            <person name="Brym M."/>
            <person name="Khazi F."/>
            <person name="Huang T."/>
            <person name="Chambers A.H."/>
        </authorList>
    </citation>
    <scope>NUCLEOTIDE SEQUENCE [LARGE SCALE GENOMIC DNA]</scope>
    <source>
        <tissue evidence="16">Leaf</tissue>
    </source>
</reference>
<dbReference type="NCBIfam" id="TIGR00231">
    <property type="entry name" value="small_GTP"/>
    <property type="match status" value="1"/>
</dbReference>
<dbReference type="AlphaFoldDB" id="A0A835QLL5"/>
<dbReference type="CDD" id="cd14858">
    <property type="entry name" value="TrmE_N"/>
    <property type="match status" value="1"/>
</dbReference>
<dbReference type="InterPro" id="IPR031168">
    <property type="entry name" value="G_TrmE"/>
</dbReference>
<evidence type="ECO:0000313" key="16">
    <source>
        <dbReference type="EMBL" id="KAG0471122.1"/>
    </source>
</evidence>
<dbReference type="InterPro" id="IPR027368">
    <property type="entry name" value="MnmE_dom2"/>
</dbReference>
<comment type="similarity">
    <text evidence="3 13">Belongs to the TRAFAC class TrmE-Era-EngA-EngB-Septin-like GTPase superfamily. TrmE GTPase family.</text>
</comment>
<dbReference type="HAMAP" id="MF_00379">
    <property type="entry name" value="GTPase_MnmE"/>
    <property type="match status" value="1"/>
</dbReference>
<keyword evidence="7 13" id="KW-0547">Nucleotide-binding</keyword>
<feature type="compositionally biased region" description="Basic residues" evidence="14">
    <location>
        <begin position="718"/>
        <end position="730"/>
    </location>
</feature>
<dbReference type="PANTHER" id="PTHR42714:SF2">
    <property type="entry name" value="TRNA MODIFICATION GTPASE GTPBP3, MITOCHONDRIAL"/>
    <property type="match status" value="1"/>
</dbReference>
<evidence type="ECO:0000259" key="15">
    <source>
        <dbReference type="PROSITE" id="PS51709"/>
    </source>
</evidence>
<dbReference type="InterPro" id="IPR008972">
    <property type="entry name" value="Cupredoxin"/>
</dbReference>
<keyword evidence="8" id="KW-0378">Hydrolase</keyword>
<dbReference type="PANTHER" id="PTHR42714">
    <property type="entry name" value="TRNA MODIFICATION GTPASE GTPBP3"/>
    <property type="match status" value="1"/>
</dbReference>
<keyword evidence="11" id="KW-0186">Copper</keyword>
<dbReference type="Gene3D" id="2.60.40.420">
    <property type="entry name" value="Cupredoxins - blue copper proteins"/>
    <property type="match status" value="1"/>
</dbReference>
<gene>
    <name evidence="16" type="ORF">HPP92_015668</name>
</gene>
<evidence type="ECO:0000256" key="12">
    <source>
        <dbReference type="ARBA" id="ARBA00023134"/>
    </source>
</evidence>
<accession>A0A835QLL5</accession>
<feature type="domain" description="TrmE-type G" evidence="15">
    <location>
        <begin position="448"/>
        <end position="615"/>
    </location>
</feature>
<feature type="region of interest" description="Disordered" evidence="14">
    <location>
        <begin position="711"/>
        <end position="730"/>
    </location>
</feature>
<evidence type="ECO:0000256" key="13">
    <source>
        <dbReference type="RuleBase" id="RU003313"/>
    </source>
</evidence>
<dbReference type="OrthoDB" id="188276at2759"/>
<evidence type="ECO:0000313" key="17">
    <source>
        <dbReference type="Proteomes" id="UP000639772"/>
    </source>
</evidence>
<dbReference type="Pfam" id="PF12631">
    <property type="entry name" value="MnmE_helical"/>
    <property type="match status" value="1"/>
</dbReference>
<dbReference type="EMBL" id="JADCNM010000008">
    <property type="protein sequence ID" value="KAG0471122.1"/>
    <property type="molecule type" value="Genomic_DNA"/>
</dbReference>
<dbReference type="GO" id="GO:0016491">
    <property type="term" value="F:oxidoreductase activity"/>
    <property type="evidence" value="ECO:0007669"/>
    <property type="project" value="InterPro"/>
</dbReference>
<evidence type="ECO:0000256" key="5">
    <source>
        <dbReference type="ARBA" id="ARBA00022694"/>
    </source>
</evidence>
<dbReference type="InterPro" id="IPR034267">
    <property type="entry name" value="CuRO_3_AAO"/>
</dbReference>
<dbReference type="CDD" id="cd04164">
    <property type="entry name" value="trmE"/>
    <property type="match status" value="1"/>
</dbReference>
<evidence type="ECO:0000256" key="2">
    <source>
        <dbReference type="ARBA" id="ARBA00010609"/>
    </source>
</evidence>
<dbReference type="InterPro" id="IPR005225">
    <property type="entry name" value="Small_GTP-bd"/>
</dbReference>
<dbReference type="Proteomes" id="UP000639772">
    <property type="component" value="Unassembled WGS sequence"/>
</dbReference>
<evidence type="ECO:0000256" key="8">
    <source>
        <dbReference type="ARBA" id="ARBA00022801"/>
    </source>
</evidence>
<keyword evidence="6" id="KW-0479">Metal-binding</keyword>
<organism evidence="16 17">
    <name type="scientific">Vanilla planifolia</name>
    <name type="common">Vanilla</name>
    <dbReference type="NCBI Taxonomy" id="51239"/>
    <lineage>
        <taxon>Eukaryota</taxon>
        <taxon>Viridiplantae</taxon>
        <taxon>Streptophyta</taxon>
        <taxon>Embryophyta</taxon>
        <taxon>Tracheophyta</taxon>
        <taxon>Spermatophyta</taxon>
        <taxon>Magnoliopsida</taxon>
        <taxon>Liliopsida</taxon>
        <taxon>Asparagales</taxon>
        <taxon>Orchidaceae</taxon>
        <taxon>Vanilloideae</taxon>
        <taxon>Vanilleae</taxon>
        <taxon>Vanilla</taxon>
    </lineage>
</organism>
<keyword evidence="4" id="KW-0963">Cytoplasm</keyword>
<evidence type="ECO:0000256" key="7">
    <source>
        <dbReference type="ARBA" id="ARBA00022741"/>
    </source>
</evidence>
<dbReference type="InterPro" id="IPR011706">
    <property type="entry name" value="Cu-oxidase_C"/>
</dbReference>
<comment type="similarity">
    <text evidence="2">Belongs to the multicopper oxidase family.</text>
</comment>
<dbReference type="InterPro" id="IPR018948">
    <property type="entry name" value="GTP-bd_TrmE_N"/>
</dbReference>
<dbReference type="GO" id="GO:0042802">
    <property type="term" value="F:identical protein binding"/>
    <property type="evidence" value="ECO:0007669"/>
    <property type="project" value="UniProtKB-ARBA"/>
</dbReference>
<dbReference type="PROSITE" id="PS51709">
    <property type="entry name" value="G_TRME"/>
    <property type="match status" value="1"/>
</dbReference>
<dbReference type="InterPro" id="IPR027417">
    <property type="entry name" value="P-loop_NTPase"/>
</dbReference>
<dbReference type="GO" id="GO:0005507">
    <property type="term" value="F:copper ion binding"/>
    <property type="evidence" value="ECO:0007669"/>
    <property type="project" value="InterPro"/>
</dbReference>
<dbReference type="InterPro" id="IPR004520">
    <property type="entry name" value="GTPase_MnmE"/>
</dbReference>
<dbReference type="NCBIfam" id="TIGR00450">
    <property type="entry name" value="mnmE_trmE_thdF"/>
    <property type="match status" value="1"/>
</dbReference>
<dbReference type="SUPFAM" id="SSF52540">
    <property type="entry name" value="P-loop containing nucleoside triphosphate hydrolases"/>
    <property type="match status" value="1"/>
</dbReference>
<dbReference type="Gene3D" id="3.30.1360.120">
    <property type="entry name" value="Probable tRNA modification gtpase trme, domain 1"/>
    <property type="match status" value="1"/>
</dbReference>
<dbReference type="InterPro" id="IPR025867">
    <property type="entry name" value="MnmE_helical"/>
</dbReference>
<evidence type="ECO:0000256" key="10">
    <source>
        <dbReference type="ARBA" id="ARBA00022958"/>
    </source>
</evidence>
<proteinExistence type="inferred from homology"/>
<dbReference type="Pfam" id="PF01926">
    <property type="entry name" value="MMR_HSR1"/>
    <property type="match status" value="1"/>
</dbReference>
<dbReference type="InterPro" id="IPR033138">
    <property type="entry name" value="Cu_oxidase_CS"/>
</dbReference>
<dbReference type="Gene3D" id="1.20.120.430">
    <property type="entry name" value="tRNA modification GTPase MnmE domain 2"/>
    <property type="match status" value="1"/>
</dbReference>
<dbReference type="GO" id="GO:0005525">
    <property type="term" value="F:GTP binding"/>
    <property type="evidence" value="ECO:0007669"/>
    <property type="project" value="UniProtKB-KW"/>
</dbReference>
<keyword evidence="9" id="KW-0460">Magnesium</keyword>
<protein>
    <recommendedName>
        <fullName evidence="15">TrmE-type G domain-containing protein</fullName>
    </recommendedName>
</protein>
<keyword evidence="12 13" id="KW-0342">GTP-binding</keyword>
<evidence type="ECO:0000256" key="3">
    <source>
        <dbReference type="ARBA" id="ARBA00011043"/>
    </source>
</evidence>
<evidence type="ECO:0000256" key="6">
    <source>
        <dbReference type="ARBA" id="ARBA00022723"/>
    </source>
</evidence>
<evidence type="ECO:0000256" key="9">
    <source>
        <dbReference type="ARBA" id="ARBA00022842"/>
    </source>
</evidence>
<dbReference type="FunFam" id="3.40.50.300:FF:000494">
    <property type="entry name" value="tRNA modification GTPase MnmE"/>
    <property type="match status" value="1"/>
</dbReference>
<dbReference type="InterPro" id="IPR002355">
    <property type="entry name" value="Cu_oxidase_Cu_BS"/>
</dbReference>
<keyword evidence="5 13" id="KW-0819">tRNA processing</keyword>
<evidence type="ECO:0000256" key="1">
    <source>
        <dbReference type="ARBA" id="ARBA00004229"/>
    </source>
</evidence>
<dbReference type="GO" id="GO:0005829">
    <property type="term" value="C:cytosol"/>
    <property type="evidence" value="ECO:0007669"/>
    <property type="project" value="TreeGrafter"/>
</dbReference>
<sequence>MYRLNQSRLIVSHPEYIQTPPRVPHRTILLLNTQSRIDGYLKWSLNNVSYFLPSTPYLIAMKKRLFHVFDPGHAPESDDYKSHDIWSAPKNPNATLGNGIYRETHPWHLHGHDFWVLGYGLGKFDPEVDTREYNLVDPIMKYTVALHPYGWTAIRFQANNPGVWAFHCHIEAHAFMGMGVVFEEGVEKVGKLPSSIMGCDKNAVLKTEERSDSSDSIDGQPEIGNGTIAAIVTPVGGAPAAVGIVRLSGPAAVEVASRIFRPIRKRKEELCLWKPRSHFVEYGFVMDRKGQTIDEVLAIPMLAPRSYTREDVVELQCHGSDLCMRRVLKACLEAGARLAEPGEFTLRAFLNGRLDLAQAECIGKLISAKSLSAVDAALAGMQGGLSAVVRSLRTQCIDLLTDIEARLDFDDELPPLDSSRLINKINGMWKDVQDALETSNYDKLIQSGLQVAIIGRPNVGKSSLLNSWSKSDRAIVTEIAGTTRDVVEANVSIEGVPITLLDTAGIRETNDVVEKIGVQRSEAVAMGADVIVMTISAADGWTEDDKRLIERIIANQESSGSKTPIVLAINKIDCAPYSMEHFERFSGVFHKAVQTCAVDGKGILELEKAIMEVRGLEHISCGGRRWTINQRQLEQLIRTQEAFSRLKSSIANGLPMDFWTVDLREAALALGEINGVDISEEKKRLERERRVVRKSSRGGLNAIGVTRAKEGELGNVPKTKKSKRRKIVKE</sequence>
<dbReference type="PROSITE" id="PS00080">
    <property type="entry name" value="MULTICOPPER_OXIDASE2"/>
    <property type="match status" value="1"/>
</dbReference>